<protein>
    <submittedName>
        <fullName evidence="2">Uncharacterized protein</fullName>
    </submittedName>
</protein>
<proteinExistence type="predicted"/>
<dbReference type="Proteomes" id="UP000198748">
    <property type="component" value="Unassembled WGS sequence"/>
</dbReference>
<dbReference type="PROSITE" id="PS51257">
    <property type="entry name" value="PROKAR_LIPOPROTEIN"/>
    <property type="match status" value="1"/>
</dbReference>
<dbReference type="STRING" id="659014.SAMN04487996_101157"/>
<dbReference type="AlphaFoldDB" id="A0A1G6V6V7"/>
<feature type="chain" id="PRO_5011471954" evidence="1">
    <location>
        <begin position="23"/>
        <end position="196"/>
    </location>
</feature>
<name>A0A1G6V6V7_9BACT</name>
<gene>
    <name evidence="2" type="ORF">SAMN04487996_101157</name>
</gene>
<dbReference type="EMBL" id="FNAN01000001">
    <property type="protein sequence ID" value="SDD49410.1"/>
    <property type="molecule type" value="Genomic_DNA"/>
</dbReference>
<evidence type="ECO:0000313" key="3">
    <source>
        <dbReference type="Proteomes" id="UP000198748"/>
    </source>
</evidence>
<dbReference type="RefSeq" id="WP_090145740.1">
    <property type="nucleotide sequence ID" value="NZ_FNAN01000001.1"/>
</dbReference>
<dbReference type="OrthoDB" id="3194844at2"/>
<keyword evidence="3" id="KW-1185">Reference proteome</keyword>
<evidence type="ECO:0000256" key="1">
    <source>
        <dbReference type="SAM" id="SignalP"/>
    </source>
</evidence>
<accession>A0A1G6V6V7</accession>
<feature type="signal peptide" evidence="1">
    <location>
        <begin position="1"/>
        <end position="22"/>
    </location>
</feature>
<keyword evidence="1" id="KW-0732">Signal</keyword>
<reference evidence="3" key="1">
    <citation type="submission" date="2016-10" db="EMBL/GenBank/DDBJ databases">
        <authorList>
            <person name="Varghese N."/>
            <person name="Submissions S."/>
        </authorList>
    </citation>
    <scope>NUCLEOTIDE SEQUENCE [LARGE SCALE GENOMIC DNA]</scope>
    <source>
        <strain evidence="3">DSM 25329</strain>
    </source>
</reference>
<evidence type="ECO:0000313" key="2">
    <source>
        <dbReference type="EMBL" id="SDD49410.1"/>
    </source>
</evidence>
<organism evidence="2 3">
    <name type="scientific">Dyadobacter soli</name>
    <dbReference type="NCBI Taxonomy" id="659014"/>
    <lineage>
        <taxon>Bacteria</taxon>
        <taxon>Pseudomonadati</taxon>
        <taxon>Bacteroidota</taxon>
        <taxon>Cytophagia</taxon>
        <taxon>Cytophagales</taxon>
        <taxon>Spirosomataceae</taxon>
        <taxon>Dyadobacter</taxon>
    </lineage>
</organism>
<sequence length="196" mass="21911">MKQNLLRLWLLMLMTAVSFSCSDDDHDTNPETIKLEDSWKDGWNSQKVLDIAKGQRPDPSVYLDQKYIDFHLAQFNGGATYLVTKKALDDYGRDTLGYPDNTQFVMTKTEMDAMLTKTGKDISKIETELGIPAGSWQGKEMVRISIPDPKALNVRLPSGNEMGANNLWLPGGHLPTGYSEAVVNKIPKGKYTETPL</sequence>